<dbReference type="InterPro" id="IPR010106">
    <property type="entry name" value="RpnA"/>
</dbReference>
<accession>A0AB36X2J0</accession>
<dbReference type="Proteomes" id="UP000234740">
    <property type="component" value="Unassembled WGS sequence"/>
</dbReference>
<dbReference type="RefSeq" id="WP_049149815.1">
    <property type="nucleotide sequence ID" value="NZ_JVGG01000028.1"/>
</dbReference>
<gene>
    <name evidence="1" type="ORF">CYJ86_08600</name>
</gene>
<protein>
    <submittedName>
        <fullName evidence="1">Uncharacterized protein</fullName>
    </submittedName>
</protein>
<evidence type="ECO:0000313" key="2">
    <source>
        <dbReference type="Proteomes" id="UP000234740"/>
    </source>
</evidence>
<name>A0AB36X2J0_LACGS</name>
<dbReference type="AlphaFoldDB" id="A0AB36X2J0"/>
<evidence type="ECO:0000313" key="1">
    <source>
        <dbReference type="EMBL" id="PKZ90254.1"/>
    </source>
</evidence>
<organism evidence="1 2">
    <name type="scientific">Lactobacillus gasseri</name>
    <dbReference type="NCBI Taxonomy" id="1596"/>
    <lineage>
        <taxon>Bacteria</taxon>
        <taxon>Bacillati</taxon>
        <taxon>Bacillota</taxon>
        <taxon>Bacilli</taxon>
        <taxon>Lactobacillales</taxon>
        <taxon>Lactobacillaceae</taxon>
        <taxon>Lactobacillus</taxon>
    </lineage>
</organism>
<dbReference type="GeneID" id="48925638"/>
<reference evidence="1 2" key="1">
    <citation type="submission" date="2017-12" db="EMBL/GenBank/DDBJ databases">
        <title>Phylogenetic diversity of female urinary microbiome.</title>
        <authorList>
            <person name="Thomas-White K."/>
            <person name="Wolfe A.J."/>
        </authorList>
    </citation>
    <scope>NUCLEOTIDE SEQUENCE [LARGE SCALE GENOMIC DNA]</scope>
    <source>
        <strain evidence="1 2">UMB0099</strain>
    </source>
</reference>
<sequence length="112" mass="13448">MWFFQYHCFTGKININDSFIQKLQSNVEKYKTNPERRKELMDYQMKLDDMRYVGEKAGIKTGKEEERIDAIKKMINLSRKLNASNDFILKQLTDDYGAYFSQEELKQFIKNN</sequence>
<comment type="caution">
    <text evidence="1">The sequence shown here is derived from an EMBL/GenBank/DDBJ whole genome shotgun (WGS) entry which is preliminary data.</text>
</comment>
<dbReference type="NCBIfam" id="TIGR01784">
    <property type="entry name" value="T_den_put_tspse"/>
    <property type="match status" value="1"/>
</dbReference>
<proteinExistence type="predicted"/>
<dbReference type="EMBL" id="PKKC01000005">
    <property type="protein sequence ID" value="PKZ90254.1"/>
    <property type="molecule type" value="Genomic_DNA"/>
</dbReference>